<evidence type="ECO:0000313" key="4">
    <source>
        <dbReference type="Proteomes" id="UP001175000"/>
    </source>
</evidence>
<dbReference type="Proteomes" id="UP001175000">
    <property type="component" value="Unassembled WGS sequence"/>
</dbReference>
<dbReference type="Pfam" id="PF24883">
    <property type="entry name" value="NPHP3_N"/>
    <property type="match status" value="1"/>
</dbReference>
<dbReference type="PANTHER" id="PTHR10039">
    <property type="entry name" value="AMELOGENIN"/>
    <property type="match status" value="1"/>
</dbReference>
<feature type="domain" description="Nephrocystin 3-like N-terminal" evidence="2">
    <location>
        <begin position="34"/>
        <end position="199"/>
    </location>
</feature>
<dbReference type="EMBL" id="JAULSU010000004">
    <property type="protein sequence ID" value="KAK0619584.1"/>
    <property type="molecule type" value="Genomic_DNA"/>
</dbReference>
<dbReference type="InterPro" id="IPR056884">
    <property type="entry name" value="NPHP3-like_N"/>
</dbReference>
<keyword evidence="1" id="KW-0677">Repeat</keyword>
<dbReference type="PANTHER" id="PTHR10039:SF10">
    <property type="entry name" value="NACHT DOMAIN-CONTAINING PROTEIN"/>
    <property type="match status" value="1"/>
</dbReference>
<keyword evidence="4" id="KW-1185">Reference proteome</keyword>
<evidence type="ECO:0000313" key="3">
    <source>
        <dbReference type="EMBL" id="KAK0619584.1"/>
    </source>
</evidence>
<evidence type="ECO:0000259" key="2">
    <source>
        <dbReference type="Pfam" id="PF24883"/>
    </source>
</evidence>
<name>A0AA39WQ80_9PEZI</name>
<comment type="caution">
    <text evidence="3">The sequence shown here is derived from an EMBL/GenBank/DDBJ whole genome shotgun (WGS) entry which is preliminary data.</text>
</comment>
<dbReference type="Gene3D" id="3.40.50.300">
    <property type="entry name" value="P-loop containing nucleotide triphosphate hydrolases"/>
    <property type="match status" value="1"/>
</dbReference>
<dbReference type="AlphaFoldDB" id="A0AA39WQ80"/>
<reference evidence="3" key="1">
    <citation type="submission" date="2023-06" db="EMBL/GenBank/DDBJ databases">
        <title>Genome-scale phylogeny and comparative genomics of the fungal order Sordariales.</title>
        <authorList>
            <consortium name="Lawrence Berkeley National Laboratory"/>
            <person name="Hensen N."/>
            <person name="Bonometti L."/>
            <person name="Westerberg I."/>
            <person name="Brannstrom I.O."/>
            <person name="Guillou S."/>
            <person name="Cros-Aarteil S."/>
            <person name="Calhoun S."/>
            <person name="Haridas S."/>
            <person name="Kuo A."/>
            <person name="Mondo S."/>
            <person name="Pangilinan J."/>
            <person name="Riley R."/>
            <person name="Labutti K."/>
            <person name="Andreopoulos B."/>
            <person name="Lipzen A."/>
            <person name="Chen C."/>
            <person name="Yanf M."/>
            <person name="Daum C."/>
            <person name="Ng V."/>
            <person name="Clum A."/>
            <person name="Steindorff A."/>
            <person name="Ohm R."/>
            <person name="Martin F."/>
            <person name="Silar P."/>
            <person name="Natvig D."/>
            <person name="Lalanne C."/>
            <person name="Gautier V."/>
            <person name="Ament-Velasquez S.L."/>
            <person name="Kruys A."/>
            <person name="Hutchinson M.I."/>
            <person name="Powell A.J."/>
            <person name="Barry K."/>
            <person name="Miller A.N."/>
            <person name="Grigoriev I.V."/>
            <person name="Debuchy R."/>
            <person name="Gladieux P."/>
            <person name="Thoren M.H."/>
            <person name="Johannesson H."/>
        </authorList>
    </citation>
    <scope>NUCLEOTIDE SEQUENCE</scope>
    <source>
        <strain evidence="3">CBS 606.72</strain>
    </source>
</reference>
<sequence>MLYDQQIASWLGGEKMSRQSQHHADLQDLRADKACNFLLADPKFNSWYRSRDSKQLVIIGEMGSGKSVAMAFLVDELRQRSEHQLPQAKICYYYCRKDGNGQAIHIYSVLIMSPLEQLAGLKKPFFEWHKRTMASGTDPAANFKTLEQWLQDTLEPLDRQIIFAIDTLDECDRQSRDRLLKSLGRISETTPRLKILLSSSPEEDIIEHFLGTSMVAMRSDATRDRLIVEKKVRLLHFHADVKALAIERLSHLAQGSAIWAKMAVELIEARAIKALEPMRAFLNKLPQPK</sequence>
<organism evidence="3 4">
    <name type="scientific">Immersiella caudata</name>
    <dbReference type="NCBI Taxonomy" id="314043"/>
    <lineage>
        <taxon>Eukaryota</taxon>
        <taxon>Fungi</taxon>
        <taxon>Dikarya</taxon>
        <taxon>Ascomycota</taxon>
        <taxon>Pezizomycotina</taxon>
        <taxon>Sordariomycetes</taxon>
        <taxon>Sordariomycetidae</taxon>
        <taxon>Sordariales</taxon>
        <taxon>Lasiosphaeriaceae</taxon>
        <taxon>Immersiella</taxon>
    </lineage>
</organism>
<accession>A0AA39WQ80</accession>
<gene>
    <name evidence="3" type="ORF">B0T14DRAFT_210357</name>
</gene>
<dbReference type="InterPro" id="IPR027417">
    <property type="entry name" value="P-loop_NTPase"/>
</dbReference>
<protein>
    <recommendedName>
        <fullName evidence="2">Nephrocystin 3-like N-terminal domain-containing protein</fullName>
    </recommendedName>
</protein>
<proteinExistence type="predicted"/>
<dbReference type="SUPFAM" id="SSF52540">
    <property type="entry name" value="P-loop containing nucleoside triphosphate hydrolases"/>
    <property type="match status" value="1"/>
</dbReference>
<evidence type="ECO:0000256" key="1">
    <source>
        <dbReference type="ARBA" id="ARBA00022737"/>
    </source>
</evidence>